<accession>A0A8S5QR15</accession>
<sequence length="61" mass="7068">MSSISVGDLKSILENYPDDYEVVMNIKHKYPISKEEGLRGWCAYINGVKADDDFREIRLMN</sequence>
<organism evidence="1">
    <name type="scientific">Siphoviridae sp. ct4be24</name>
    <dbReference type="NCBI Taxonomy" id="2826289"/>
    <lineage>
        <taxon>Viruses</taxon>
        <taxon>Duplodnaviria</taxon>
        <taxon>Heunggongvirae</taxon>
        <taxon>Uroviricota</taxon>
        <taxon>Caudoviricetes</taxon>
    </lineage>
</organism>
<evidence type="ECO:0000313" key="1">
    <source>
        <dbReference type="EMBL" id="DAE21654.1"/>
    </source>
</evidence>
<reference evidence="1" key="1">
    <citation type="journal article" date="2021" name="Proc. Natl. Acad. Sci. U.S.A.">
        <title>A Catalog of Tens of Thousands of Viruses from Human Metagenomes Reveals Hidden Associations with Chronic Diseases.</title>
        <authorList>
            <person name="Tisza M.J."/>
            <person name="Buck C.B."/>
        </authorList>
    </citation>
    <scope>NUCLEOTIDE SEQUENCE</scope>
    <source>
        <strain evidence="1">Ct4be24</strain>
    </source>
</reference>
<proteinExistence type="predicted"/>
<protein>
    <submittedName>
        <fullName evidence="1">Uncharacterized protein</fullName>
    </submittedName>
</protein>
<name>A0A8S5QR15_9CAUD</name>
<dbReference type="EMBL" id="BK015714">
    <property type="protein sequence ID" value="DAE21654.1"/>
    <property type="molecule type" value="Genomic_DNA"/>
</dbReference>